<comment type="function">
    <text evidence="14">Catalyzes the hydrolysis of acyl-CoAs into free fatty acids and coenzyme A (CoASH), regulating their respective intracellular levels. Has acyl-CoA thioesterase activity towards medium (C12) and long-chain (C18) fatty acyl-CoA substrates. Can also hydrolyze 3-hydroxyphenylacetyl-CoA and 3,4-dihydroxyphenylacetyl-CoA (in vitro). May play a role in controlling adaptive thermogenesis.</text>
</comment>
<evidence type="ECO:0000256" key="8">
    <source>
        <dbReference type="ARBA" id="ARBA00022990"/>
    </source>
</evidence>
<keyword evidence="9" id="KW-0443">Lipid metabolism</keyword>
<keyword evidence="21" id="KW-1185">Reference proteome</keyword>
<dbReference type="SUPFAM" id="SSF54637">
    <property type="entry name" value="Thioesterase/thiol ester dehydrase-isomerase"/>
    <property type="match status" value="1"/>
</dbReference>
<dbReference type="NCBIfam" id="TIGR00369">
    <property type="entry name" value="unchar_dom_1"/>
    <property type="match status" value="1"/>
</dbReference>
<dbReference type="Gene3D" id="3.10.129.10">
    <property type="entry name" value="Hotdog Thioesterase"/>
    <property type="match status" value="1"/>
</dbReference>
<evidence type="ECO:0000256" key="5">
    <source>
        <dbReference type="ARBA" id="ARBA00008324"/>
    </source>
</evidence>
<dbReference type="InterPro" id="IPR039298">
    <property type="entry name" value="ACOT13"/>
</dbReference>
<comment type="similarity">
    <text evidence="5">Belongs to the thioesterase PaaI family.</text>
</comment>
<dbReference type="EMBL" id="JAMYWD010000010">
    <property type="protein sequence ID" value="KAJ4957535.1"/>
    <property type="molecule type" value="Genomic_DNA"/>
</dbReference>
<dbReference type="InterPro" id="IPR029069">
    <property type="entry name" value="HotDog_dom_sf"/>
</dbReference>
<organism evidence="20 21">
    <name type="scientific">Protea cynaroides</name>
    <dbReference type="NCBI Taxonomy" id="273540"/>
    <lineage>
        <taxon>Eukaryota</taxon>
        <taxon>Viridiplantae</taxon>
        <taxon>Streptophyta</taxon>
        <taxon>Embryophyta</taxon>
        <taxon>Tracheophyta</taxon>
        <taxon>Spermatophyta</taxon>
        <taxon>Magnoliopsida</taxon>
        <taxon>Proteales</taxon>
        <taxon>Proteaceae</taxon>
        <taxon>Protea</taxon>
    </lineage>
</organism>
<comment type="subcellular location">
    <subcellularLocation>
        <location evidence="3">Cytoplasm</location>
        <location evidence="3">Cytoskeleton</location>
        <location evidence="3">Spindle</location>
    </subcellularLocation>
    <subcellularLocation>
        <location evidence="4">Cytoplasm</location>
        <location evidence="4">Cytosol</location>
    </subcellularLocation>
    <subcellularLocation>
        <location evidence="2">Mitochondrion</location>
    </subcellularLocation>
    <subcellularLocation>
        <location evidence="1">Nucleus</location>
    </subcellularLocation>
</comment>
<keyword evidence="10" id="KW-0496">Mitochondrion</keyword>
<reference evidence="20" key="1">
    <citation type="journal article" date="2023" name="Plant J.">
        <title>The genome of the king protea, Protea cynaroides.</title>
        <authorList>
            <person name="Chang J."/>
            <person name="Duong T.A."/>
            <person name="Schoeman C."/>
            <person name="Ma X."/>
            <person name="Roodt D."/>
            <person name="Barker N."/>
            <person name="Li Z."/>
            <person name="Van de Peer Y."/>
            <person name="Mizrachi E."/>
        </authorList>
    </citation>
    <scope>NUCLEOTIDE SEQUENCE</scope>
    <source>
        <tissue evidence="20">Young leaves</tissue>
    </source>
</reference>
<evidence type="ECO:0000256" key="4">
    <source>
        <dbReference type="ARBA" id="ARBA00004514"/>
    </source>
</evidence>
<proteinExistence type="inferred from homology"/>
<accession>A0A9Q0H3R3</accession>
<dbReference type="GO" id="GO:0005829">
    <property type="term" value="C:cytosol"/>
    <property type="evidence" value="ECO:0007669"/>
    <property type="project" value="UniProtKB-SubCell"/>
</dbReference>
<keyword evidence="11" id="KW-0206">Cytoskeleton</keyword>
<sequence length="157" mass="17400">MVNEEEIIVEEAKQWLEGRGQEDSTSHDIEFLPLCGIKVLEAKMGWLLCNLKVHPHLADRNGNCHAGAIATIIDVVGAAVISTYGGNIKVSVDFNISYFSTVKIQEELEIEGKVVANREKVSLNVVEVRRKEDGMLLALGKQWMAQINAGQTVRTRL</sequence>
<dbReference type="InterPro" id="IPR006683">
    <property type="entry name" value="Thioestr_dom"/>
</dbReference>
<dbReference type="AlphaFoldDB" id="A0A9Q0H3R3"/>
<evidence type="ECO:0000256" key="2">
    <source>
        <dbReference type="ARBA" id="ARBA00004173"/>
    </source>
</evidence>
<evidence type="ECO:0000256" key="9">
    <source>
        <dbReference type="ARBA" id="ARBA00023098"/>
    </source>
</evidence>
<evidence type="ECO:0000256" key="16">
    <source>
        <dbReference type="ARBA" id="ARBA00067273"/>
    </source>
</evidence>
<evidence type="ECO:0000256" key="12">
    <source>
        <dbReference type="ARBA" id="ARBA00023242"/>
    </source>
</evidence>
<evidence type="ECO:0000256" key="18">
    <source>
        <dbReference type="ARBA" id="ARBA00083956"/>
    </source>
</evidence>
<evidence type="ECO:0000259" key="19">
    <source>
        <dbReference type="Pfam" id="PF03061"/>
    </source>
</evidence>
<dbReference type="FunFam" id="3.10.129.10:FF:000021">
    <property type="entry name" value="Acyl-coenzyme A thioesterase 13"/>
    <property type="match status" value="1"/>
</dbReference>
<dbReference type="GO" id="GO:0005819">
    <property type="term" value="C:spindle"/>
    <property type="evidence" value="ECO:0007669"/>
    <property type="project" value="UniProtKB-SubCell"/>
</dbReference>
<evidence type="ECO:0000256" key="10">
    <source>
        <dbReference type="ARBA" id="ARBA00023128"/>
    </source>
</evidence>
<evidence type="ECO:0000256" key="11">
    <source>
        <dbReference type="ARBA" id="ARBA00023212"/>
    </source>
</evidence>
<evidence type="ECO:0000256" key="3">
    <source>
        <dbReference type="ARBA" id="ARBA00004186"/>
    </source>
</evidence>
<evidence type="ECO:0000256" key="6">
    <source>
        <dbReference type="ARBA" id="ARBA00022490"/>
    </source>
</evidence>
<keyword evidence="8" id="KW-0007">Acetylation</keyword>
<evidence type="ECO:0000256" key="1">
    <source>
        <dbReference type="ARBA" id="ARBA00004123"/>
    </source>
</evidence>
<comment type="catalytic activity">
    <reaction evidence="13">
        <text>a fatty acyl-CoA + H2O = a fatty acid + CoA + H(+)</text>
        <dbReference type="Rhea" id="RHEA:16781"/>
        <dbReference type="ChEBI" id="CHEBI:15377"/>
        <dbReference type="ChEBI" id="CHEBI:15378"/>
        <dbReference type="ChEBI" id="CHEBI:28868"/>
        <dbReference type="ChEBI" id="CHEBI:57287"/>
        <dbReference type="ChEBI" id="CHEBI:77636"/>
    </reaction>
    <physiologicalReaction direction="left-to-right" evidence="13">
        <dbReference type="Rhea" id="RHEA:16782"/>
    </physiologicalReaction>
</comment>
<evidence type="ECO:0000256" key="17">
    <source>
        <dbReference type="ARBA" id="ARBA00081533"/>
    </source>
</evidence>
<keyword evidence="7" id="KW-0378">Hydrolase</keyword>
<dbReference type="PANTHER" id="PTHR21660">
    <property type="entry name" value="THIOESTERASE SUPERFAMILY MEMBER-RELATED"/>
    <property type="match status" value="1"/>
</dbReference>
<name>A0A9Q0H3R3_9MAGN</name>
<dbReference type="Pfam" id="PF03061">
    <property type="entry name" value="4HBT"/>
    <property type="match status" value="1"/>
</dbReference>
<evidence type="ECO:0000256" key="15">
    <source>
        <dbReference type="ARBA" id="ARBA00064709"/>
    </source>
</evidence>
<evidence type="ECO:0000256" key="7">
    <source>
        <dbReference type="ARBA" id="ARBA00022801"/>
    </source>
</evidence>
<keyword evidence="12" id="KW-0539">Nucleus</keyword>
<dbReference type="GO" id="GO:0005739">
    <property type="term" value="C:mitochondrion"/>
    <property type="evidence" value="ECO:0007669"/>
    <property type="project" value="UniProtKB-SubCell"/>
</dbReference>
<dbReference type="CDD" id="cd03443">
    <property type="entry name" value="PaaI_thioesterase"/>
    <property type="match status" value="1"/>
</dbReference>
<gene>
    <name evidence="20" type="ORF">NE237_024646</name>
</gene>
<evidence type="ECO:0000256" key="13">
    <source>
        <dbReference type="ARBA" id="ARBA00052976"/>
    </source>
</evidence>
<dbReference type="GO" id="GO:0005634">
    <property type="term" value="C:nucleus"/>
    <property type="evidence" value="ECO:0007669"/>
    <property type="project" value="UniProtKB-SubCell"/>
</dbReference>
<dbReference type="GO" id="GO:0006629">
    <property type="term" value="P:lipid metabolic process"/>
    <property type="evidence" value="ECO:0007669"/>
    <property type="project" value="UniProtKB-KW"/>
</dbReference>
<feature type="domain" description="Thioesterase" evidence="19">
    <location>
        <begin position="61"/>
        <end position="134"/>
    </location>
</feature>
<protein>
    <recommendedName>
        <fullName evidence="16">Acyl-coenzyme A thioesterase 13</fullName>
    </recommendedName>
    <alternativeName>
        <fullName evidence="17">Hotdog-fold thioesterase superfamily member 2</fullName>
    </alternativeName>
    <alternativeName>
        <fullName evidence="18">Thioesterase superfamily member 2</fullName>
    </alternativeName>
</protein>
<keyword evidence="6" id="KW-0963">Cytoplasm</keyword>
<evidence type="ECO:0000313" key="21">
    <source>
        <dbReference type="Proteomes" id="UP001141806"/>
    </source>
</evidence>
<dbReference type="PANTHER" id="PTHR21660:SF1">
    <property type="entry name" value="ACYL-COENZYME A THIOESTERASE 13"/>
    <property type="match status" value="1"/>
</dbReference>
<dbReference type="GO" id="GO:0047617">
    <property type="term" value="F:fatty acyl-CoA hydrolase activity"/>
    <property type="evidence" value="ECO:0007669"/>
    <property type="project" value="InterPro"/>
</dbReference>
<dbReference type="OrthoDB" id="46529at2759"/>
<evidence type="ECO:0000313" key="20">
    <source>
        <dbReference type="EMBL" id="KAJ4957535.1"/>
    </source>
</evidence>
<comment type="subunit">
    <text evidence="15">Homotetramer. Interacts with PCTP.</text>
</comment>
<dbReference type="Proteomes" id="UP001141806">
    <property type="component" value="Unassembled WGS sequence"/>
</dbReference>
<comment type="caution">
    <text evidence="20">The sequence shown here is derived from an EMBL/GenBank/DDBJ whole genome shotgun (WGS) entry which is preliminary data.</text>
</comment>
<dbReference type="InterPro" id="IPR003736">
    <property type="entry name" value="PAAI_dom"/>
</dbReference>
<evidence type="ECO:0000256" key="14">
    <source>
        <dbReference type="ARBA" id="ARBA00058205"/>
    </source>
</evidence>